<gene>
    <name evidence="7" type="primary">lgt</name>
    <name evidence="8" type="ORF">SAMN05660836_01012</name>
</gene>
<dbReference type="STRING" id="39841.SAMN05660836_01012"/>
<comment type="similarity">
    <text evidence="1 7">Belongs to the Lgt family.</text>
</comment>
<sequence>MIPYPHIDPDIVRIGPFHIRWYGLMYLLGFIAAYFVIPRQEKSRSLGLQGATLQDLLFWVALGLIVGARAGHLVFYQYPYFDYYLSHPLEIIALWHGGMSFHGGLIGSVLAGYIFCRKKGLPFWGVADCVVVAAPIGLGLGRIGNFINGELYGRITEVPWAMVFPMGGPFPRHPSQLYEAFGEGLILFAILWKMQKKNLADGMMVALFLICYGTIRFILEFFREPDPQIGFILGFFSMGQVLCAGMILAGSSVIILLKKRKTNGS</sequence>
<evidence type="ECO:0000256" key="5">
    <source>
        <dbReference type="ARBA" id="ARBA00022989"/>
    </source>
</evidence>
<evidence type="ECO:0000313" key="8">
    <source>
        <dbReference type="EMBL" id="SFM64901.1"/>
    </source>
</evidence>
<dbReference type="GO" id="GO:0005886">
    <property type="term" value="C:plasma membrane"/>
    <property type="evidence" value="ECO:0007669"/>
    <property type="project" value="UniProtKB-SubCell"/>
</dbReference>
<organism evidence="8 9">
    <name type="scientific">Thermodesulforhabdus norvegica</name>
    <dbReference type="NCBI Taxonomy" id="39841"/>
    <lineage>
        <taxon>Bacteria</taxon>
        <taxon>Pseudomonadati</taxon>
        <taxon>Thermodesulfobacteriota</taxon>
        <taxon>Syntrophobacteria</taxon>
        <taxon>Syntrophobacterales</taxon>
        <taxon>Thermodesulforhabdaceae</taxon>
        <taxon>Thermodesulforhabdus</taxon>
    </lineage>
</organism>
<accession>A0A1I4SKI8</accession>
<evidence type="ECO:0000313" key="9">
    <source>
        <dbReference type="Proteomes" id="UP000199611"/>
    </source>
</evidence>
<dbReference type="InterPro" id="IPR001640">
    <property type="entry name" value="Lgt"/>
</dbReference>
<feature type="transmembrane region" description="Helical" evidence="7">
    <location>
        <begin position="57"/>
        <end position="79"/>
    </location>
</feature>
<dbReference type="GO" id="GO:0042158">
    <property type="term" value="P:lipoprotein biosynthetic process"/>
    <property type="evidence" value="ECO:0007669"/>
    <property type="project" value="UniProtKB-UniRule"/>
</dbReference>
<name>A0A1I4SKI8_9BACT</name>
<keyword evidence="8" id="KW-0449">Lipoprotein</keyword>
<dbReference type="OrthoDB" id="871140at2"/>
<feature type="transmembrane region" description="Helical" evidence="7">
    <location>
        <begin position="123"/>
        <end position="143"/>
    </location>
</feature>
<keyword evidence="4 7" id="KW-0812">Transmembrane</keyword>
<dbReference type="HAMAP" id="MF_01147">
    <property type="entry name" value="Lgt"/>
    <property type="match status" value="1"/>
</dbReference>
<dbReference type="AlphaFoldDB" id="A0A1I4SKI8"/>
<feature type="transmembrane region" description="Helical" evidence="7">
    <location>
        <begin position="199"/>
        <end position="219"/>
    </location>
</feature>
<comment type="catalytic activity">
    <reaction evidence="7">
        <text>L-cysteinyl-[prolipoprotein] + a 1,2-diacyl-sn-glycero-3-phospho-(1'-sn-glycerol) = an S-1,2-diacyl-sn-glyceryl-L-cysteinyl-[prolipoprotein] + sn-glycerol 1-phosphate + H(+)</text>
        <dbReference type="Rhea" id="RHEA:56712"/>
        <dbReference type="Rhea" id="RHEA-COMP:14679"/>
        <dbReference type="Rhea" id="RHEA-COMP:14680"/>
        <dbReference type="ChEBI" id="CHEBI:15378"/>
        <dbReference type="ChEBI" id="CHEBI:29950"/>
        <dbReference type="ChEBI" id="CHEBI:57685"/>
        <dbReference type="ChEBI" id="CHEBI:64716"/>
        <dbReference type="ChEBI" id="CHEBI:140658"/>
        <dbReference type="EC" id="2.5.1.145"/>
    </reaction>
</comment>
<comment type="function">
    <text evidence="7">Catalyzes the transfer of the diacylglyceryl group from phosphatidylglycerol to the sulfhydryl group of the N-terminal cysteine of a prolipoprotein, the first step in the formation of mature lipoproteins.</text>
</comment>
<keyword evidence="9" id="KW-1185">Reference proteome</keyword>
<comment type="subcellular location">
    <subcellularLocation>
        <location evidence="7">Cell membrane</location>
        <topology evidence="7">Multi-pass membrane protein</topology>
    </subcellularLocation>
</comment>
<evidence type="ECO:0000256" key="4">
    <source>
        <dbReference type="ARBA" id="ARBA00022692"/>
    </source>
</evidence>
<dbReference type="EMBL" id="FOUU01000002">
    <property type="protein sequence ID" value="SFM64901.1"/>
    <property type="molecule type" value="Genomic_DNA"/>
</dbReference>
<feature type="transmembrane region" description="Helical" evidence="7">
    <location>
        <begin position="91"/>
        <end position="116"/>
    </location>
</feature>
<feature type="binding site" evidence="7">
    <location>
        <position position="142"/>
    </location>
    <ligand>
        <name>a 1,2-diacyl-sn-glycero-3-phospho-(1'-sn-glycerol)</name>
        <dbReference type="ChEBI" id="CHEBI:64716"/>
    </ligand>
</feature>
<evidence type="ECO:0000256" key="7">
    <source>
        <dbReference type="HAMAP-Rule" id="MF_01147"/>
    </source>
</evidence>
<feature type="transmembrane region" description="Helical" evidence="7">
    <location>
        <begin position="231"/>
        <end position="257"/>
    </location>
</feature>
<dbReference type="UniPathway" id="UPA00664"/>
<keyword evidence="5 7" id="KW-1133">Transmembrane helix</keyword>
<evidence type="ECO:0000256" key="2">
    <source>
        <dbReference type="ARBA" id="ARBA00022475"/>
    </source>
</evidence>
<keyword evidence="6 7" id="KW-0472">Membrane</keyword>
<evidence type="ECO:0000256" key="3">
    <source>
        <dbReference type="ARBA" id="ARBA00022679"/>
    </source>
</evidence>
<dbReference type="PROSITE" id="PS01311">
    <property type="entry name" value="LGT"/>
    <property type="match status" value="1"/>
</dbReference>
<protein>
    <recommendedName>
        <fullName evidence="7">Phosphatidylglycerol--prolipoprotein diacylglyceryl transferase</fullName>
        <ecNumber evidence="7">2.5.1.145</ecNumber>
    </recommendedName>
</protein>
<dbReference type="NCBIfam" id="TIGR00544">
    <property type="entry name" value="lgt"/>
    <property type="match status" value="1"/>
</dbReference>
<reference evidence="9" key="1">
    <citation type="submission" date="2016-10" db="EMBL/GenBank/DDBJ databases">
        <authorList>
            <person name="Varghese N."/>
            <person name="Submissions S."/>
        </authorList>
    </citation>
    <scope>NUCLEOTIDE SEQUENCE [LARGE SCALE GENOMIC DNA]</scope>
    <source>
        <strain evidence="9">DSM 9990</strain>
    </source>
</reference>
<dbReference type="EC" id="2.5.1.145" evidence="7"/>
<keyword evidence="3 7" id="KW-0808">Transferase</keyword>
<evidence type="ECO:0000256" key="6">
    <source>
        <dbReference type="ARBA" id="ARBA00023136"/>
    </source>
</evidence>
<proteinExistence type="inferred from homology"/>
<dbReference type="Pfam" id="PF01790">
    <property type="entry name" value="LGT"/>
    <property type="match status" value="1"/>
</dbReference>
<dbReference type="GO" id="GO:0008961">
    <property type="term" value="F:phosphatidylglycerol-prolipoprotein diacylglyceryl transferase activity"/>
    <property type="evidence" value="ECO:0007669"/>
    <property type="project" value="UniProtKB-UniRule"/>
</dbReference>
<feature type="transmembrane region" description="Helical" evidence="7">
    <location>
        <begin position="175"/>
        <end position="192"/>
    </location>
</feature>
<dbReference type="PANTHER" id="PTHR30589">
    <property type="entry name" value="PROLIPOPROTEIN DIACYLGLYCERYL TRANSFERASE"/>
    <property type="match status" value="1"/>
</dbReference>
<dbReference type="PANTHER" id="PTHR30589:SF0">
    <property type="entry name" value="PHOSPHATIDYLGLYCEROL--PROLIPOPROTEIN DIACYLGLYCERYL TRANSFERASE"/>
    <property type="match status" value="1"/>
</dbReference>
<comment type="pathway">
    <text evidence="7">Protein modification; lipoprotein biosynthesis (diacylglyceryl transfer).</text>
</comment>
<feature type="transmembrane region" description="Helical" evidence="7">
    <location>
        <begin position="19"/>
        <end position="37"/>
    </location>
</feature>
<dbReference type="RefSeq" id="WP_093393955.1">
    <property type="nucleotide sequence ID" value="NZ_FOUU01000002.1"/>
</dbReference>
<evidence type="ECO:0000256" key="1">
    <source>
        <dbReference type="ARBA" id="ARBA00007150"/>
    </source>
</evidence>
<keyword evidence="2 7" id="KW-1003">Cell membrane</keyword>
<dbReference type="Proteomes" id="UP000199611">
    <property type="component" value="Unassembled WGS sequence"/>
</dbReference>